<organism evidence="15 16">
    <name type="scientific">Heterodera trifolii</name>
    <dbReference type="NCBI Taxonomy" id="157864"/>
    <lineage>
        <taxon>Eukaryota</taxon>
        <taxon>Metazoa</taxon>
        <taxon>Ecdysozoa</taxon>
        <taxon>Nematoda</taxon>
        <taxon>Chromadorea</taxon>
        <taxon>Rhabditida</taxon>
        <taxon>Tylenchina</taxon>
        <taxon>Tylenchomorpha</taxon>
        <taxon>Tylenchoidea</taxon>
        <taxon>Heteroderidae</taxon>
        <taxon>Heteroderinae</taxon>
        <taxon>Heterodera</taxon>
    </lineage>
</organism>
<comment type="subcellular location">
    <subcellularLocation>
        <location evidence="2 11">Golgi apparatus membrane</location>
        <topology evidence="2 11">Peripheral membrane protein</topology>
    </subcellularLocation>
</comment>
<dbReference type="InterPro" id="IPR010490">
    <property type="entry name" value="COG6"/>
</dbReference>
<dbReference type="Pfam" id="PF06419">
    <property type="entry name" value="COG6_N"/>
    <property type="match status" value="1"/>
</dbReference>
<dbReference type="GO" id="GO:0017119">
    <property type="term" value="C:Golgi transport complex"/>
    <property type="evidence" value="ECO:0007669"/>
    <property type="project" value="UniProtKB-UniRule"/>
</dbReference>
<evidence type="ECO:0000313" key="16">
    <source>
        <dbReference type="Proteomes" id="UP001620626"/>
    </source>
</evidence>
<evidence type="ECO:0000256" key="2">
    <source>
        <dbReference type="ARBA" id="ARBA00004395"/>
    </source>
</evidence>
<reference evidence="15 16" key="1">
    <citation type="submission" date="2024-10" db="EMBL/GenBank/DDBJ databases">
        <authorList>
            <person name="Kim D."/>
        </authorList>
    </citation>
    <scope>NUCLEOTIDE SEQUENCE [LARGE SCALE GENOMIC DNA]</scope>
    <source>
        <strain evidence="15">BH-2024</strain>
    </source>
</reference>
<comment type="similarity">
    <text evidence="3 11">Belongs to the COG6 family.</text>
</comment>
<comment type="subunit">
    <text evidence="4">Component of the conserved oligomeric Golgi complex which is composed of eight different subunits and is required for normal Golgi morphology and localization.</text>
</comment>
<keyword evidence="9 11" id="KW-0472">Membrane</keyword>
<evidence type="ECO:0000313" key="15">
    <source>
        <dbReference type="EMBL" id="KAL3123427.1"/>
    </source>
</evidence>
<keyword evidence="16" id="KW-1185">Reference proteome</keyword>
<protein>
    <recommendedName>
        <fullName evidence="5 11">Conserved oligomeric Golgi complex subunit 6</fullName>
        <shortName evidence="11">COG complex subunit 6</shortName>
    </recommendedName>
    <alternativeName>
        <fullName evidence="10 11">Component of oligomeric Golgi complex 6</fullName>
    </alternativeName>
</protein>
<feature type="coiled-coil region" evidence="12">
    <location>
        <begin position="32"/>
        <end position="78"/>
    </location>
</feature>
<dbReference type="SMART" id="SM01087">
    <property type="entry name" value="COG6"/>
    <property type="match status" value="1"/>
</dbReference>
<dbReference type="GO" id="GO:0000139">
    <property type="term" value="C:Golgi membrane"/>
    <property type="evidence" value="ECO:0007669"/>
    <property type="project" value="UniProtKB-SubCell"/>
</dbReference>
<dbReference type="InterPro" id="IPR048369">
    <property type="entry name" value="COG6_C"/>
</dbReference>
<keyword evidence="12" id="KW-0175">Coiled coil</keyword>
<evidence type="ECO:0000256" key="5">
    <source>
        <dbReference type="ARBA" id="ARBA00020973"/>
    </source>
</evidence>
<evidence type="ECO:0000256" key="10">
    <source>
        <dbReference type="ARBA" id="ARBA00031348"/>
    </source>
</evidence>
<sequence>MSLEGDRGGLDALLTARLDEDEQFIATINYLNDNLRLDAETTEQKLRMVLEDRELELNQQYLEQLEKMNDRVQGFVQQIRSMNSICCELTERIQTNKEKTRELLKRTAVLQTEKRELGAKKAFLDEFFAKYSLNEEEETALALPNQQGSPSDAFFSAFRRLLEVEKNVTEQLALEPNSLALMELSHLLGDKLRQTYATLYACVQRECRLLNVEFLDLKPALVHSFEFLHRANDGEMFGKALDDYGNARRGFIVRAFIDTLTRGVAKSAGPHGPIEQLATDPLRYVNEMLSWIQHTVAVEKEMLAALLRDCTRHGGAENVPAQARAVLTSIAEAMCQPLRLRVEQCITKEGNCVVLNRLANLLIFYVDAFKEMLSADAHLVLCCSDLHELCSNMRFSAVSSSVQRILATARVPDYDLLPVQSVNQALLLLRDILEAQNDGAFAAVQDKRSLYHKIFTHILDPLLQSIQLVCSNLDDPMDVAVYMLNCLNAIRSVVILYQFTDAKLEMIKAQIEANEDVLVSEQASKALVECDMLELYTKAQAHQANQGPLSKIPNMEPSRVRASFIRFEKFLDCPESYNCPQLIKISAVRIRESVQRRTFEHIVGAYRTIWEKVTTPENEYQQMEQMRSVEEVEKTLLKK</sequence>
<name>A0ABD2M7B9_9BILA</name>
<dbReference type="Pfam" id="PF20653">
    <property type="entry name" value="COG6_C"/>
    <property type="match status" value="1"/>
</dbReference>
<dbReference type="Proteomes" id="UP001620626">
    <property type="component" value="Unassembled WGS sequence"/>
</dbReference>
<keyword evidence="7 11" id="KW-0653">Protein transport</keyword>
<evidence type="ECO:0000256" key="9">
    <source>
        <dbReference type="ARBA" id="ARBA00023136"/>
    </source>
</evidence>
<evidence type="ECO:0000256" key="3">
    <source>
        <dbReference type="ARBA" id="ARBA00011023"/>
    </source>
</evidence>
<evidence type="ECO:0000259" key="14">
    <source>
        <dbReference type="Pfam" id="PF20653"/>
    </source>
</evidence>
<dbReference type="AlphaFoldDB" id="A0ABD2M7B9"/>
<dbReference type="EMBL" id="JBICBT010000101">
    <property type="protein sequence ID" value="KAL3123427.1"/>
    <property type="molecule type" value="Genomic_DNA"/>
</dbReference>
<evidence type="ECO:0000256" key="12">
    <source>
        <dbReference type="SAM" id="Coils"/>
    </source>
</evidence>
<proteinExistence type="inferred from homology"/>
<evidence type="ECO:0000256" key="4">
    <source>
        <dbReference type="ARBA" id="ARBA00011166"/>
    </source>
</evidence>
<feature type="domain" description="Conserved oligomeric complex COG6 N-terminal" evidence="13">
    <location>
        <begin position="39"/>
        <end position="141"/>
    </location>
</feature>
<dbReference type="PANTHER" id="PTHR21506">
    <property type="entry name" value="COMPONENT OF OLIGOMERIC GOLGI COMPLEX 6"/>
    <property type="match status" value="1"/>
</dbReference>
<keyword evidence="8 11" id="KW-0333">Golgi apparatus</keyword>
<accession>A0ABD2M7B9</accession>
<evidence type="ECO:0000256" key="8">
    <source>
        <dbReference type="ARBA" id="ARBA00023034"/>
    </source>
</evidence>
<evidence type="ECO:0000256" key="7">
    <source>
        <dbReference type="ARBA" id="ARBA00022927"/>
    </source>
</evidence>
<keyword evidence="6 11" id="KW-0813">Transport</keyword>
<evidence type="ECO:0000256" key="6">
    <source>
        <dbReference type="ARBA" id="ARBA00022448"/>
    </source>
</evidence>
<evidence type="ECO:0000259" key="13">
    <source>
        <dbReference type="Pfam" id="PF06419"/>
    </source>
</evidence>
<comment type="caution">
    <text evidence="15">The sequence shown here is derived from an EMBL/GenBank/DDBJ whole genome shotgun (WGS) entry which is preliminary data.</text>
</comment>
<gene>
    <name evidence="15" type="ORF">niasHT_004599</name>
</gene>
<evidence type="ECO:0000256" key="1">
    <source>
        <dbReference type="ARBA" id="ARBA00003627"/>
    </source>
</evidence>
<feature type="domain" description="Conserved Oligomeric Golgi complex subunit 6 C-terminal" evidence="14">
    <location>
        <begin position="190"/>
        <end position="631"/>
    </location>
</feature>
<dbReference type="InterPro" id="IPR048368">
    <property type="entry name" value="COG6_N"/>
</dbReference>
<evidence type="ECO:0000256" key="11">
    <source>
        <dbReference type="RuleBase" id="RU365075"/>
    </source>
</evidence>
<dbReference type="GO" id="GO:0006891">
    <property type="term" value="P:intra-Golgi vesicle-mediated transport"/>
    <property type="evidence" value="ECO:0007669"/>
    <property type="project" value="UniProtKB-UniRule"/>
</dbReference>
<dbReference type="PANTHER" id="PTHR21506:SF0">
    <property type="entry name" value="CONSERVED OLIGOMERIC GOLGI COMPLEX SUBUNIT 6"/>
    <property type="match status" value="1"/>
</dbReference>
<comment type="function">
    <text evidence="1 11">Required for normal Golgi function.</text>
</comment>
<dbReference type="GO" id="GO:0015031">
    <property type="term" value="P:protein transport"/>
    <property type="evidence" value="ECO:0007669"/>
    <property type="project" value="UniProtKB-KW"/>
</dbReference>